<evidence type="ECO:0000313" key="3">
    <source>
        <dbReference type="Proteomes" id="UP001431776"/>
    </source>
</evidence>
<feature type="domain" description="Acetyl xylan esterase" evidence="1">
    <location>
        <begin position="120"/>
        <end position="287"/>
    </location>
</feature>
<dbReference type="InterPro" id="IPR029058">
    <property type="entry name" value="AB_hydrolase_fold"/>
</dbReference>
<dbReference type="Pfam" id="PF05448">
    <property type="entry name" value="AXE1"/>
    <property type="match status" value="1"/>
</dbReference>
<accession>A0AAW6TYK3</accession>
<evidence type="ECO:0000259" key="1">
    <source>
        <dbReference type="Pfam" id="PF05448"/>
    </source>
</evidence>
<organism evidence="2 3">
    <name type="scientific">Anaerobaca lacustris</name>
    <dbReference type="NCBI Taxonomy" id="3044600"/>
    <lineage>
        <taxon>Bacteria</taxon>
        <taxon>Pseudomonadati</taxon>
        <taxon>Planctomycetota</taxon>
        <taxon>Phycisphaerae</taxon>
        <taxon>Sedimentisphaerales</taxon>
        <taxon>Anaerobacaceae</taxon>
        <taxon>Anaerobaca</taxon>
    </lineage>
</organism>
<dbReference type="Proteomes" id="UP001431776">
    <property type="component" value="Unassembled WGS sequence"/>
</dbReference>
<gene>
    <name evidence="2" type="ORF">QJ522_03465</name>
</gene>
<protein>
    <submittedName>
        <fullName evidence="2">Prolyl oligopeptidase family serine peptidase</fullName>
    </submittedName>
</protein>
<dbReference type="EMBL" id="JASCXX010000003">
    <property type="protein sequence ID" value="MDI6448093.1"/>
    <property type="molecule type" value="Genomic_DNA"/>
</dbReference>
<dbReference type="PANTHER" id="PTHR22946">
    <property type="entry name" value="DIENELACTONE HYDROLASE DOMAIN-CONTAINING PROTEIN-RELATED"/>
    <property type="match status" value="1"/>
</dbReference>
<reference evidence="2" key="1">
    <citation type="submission" date="2023-05" db="EMBL/GenBank/DDBJ databases">
        <title>Anaerotaeda fermentans gen. nov., sp. nov., a novel anaerobic planctomycete of the new family within the order Sedimentisphaerales isolated from Taman Peninsula, Russia.</title>
        <authorList>
            <person name="Khomyakova M.A."/>
            <person name="Merkel A.Y."/>
            <person name="Slobodkin A.I."/>
        </authorList>
    </citation>
    <scope>NUCLEOTIDE SEQUENCE</scope>
    <source>
        <strain evidence="2">M17dextr</strain>
    </source>
</reference>
<dbReference type="PANTHER" id="PTHR22946:SF8">
    <property type="entry name" value="ACETYL XYLAN ESTERASE DOMAIN-CONTAINING PROTEIN"/>
    <property type="match status" value="1"/>
</dbReference>
<dbReference type="RefSeq" id="WP_349243503.1">
    <property type="nucleotide sequence ID" value="NZ_JASCXX010000003.1"/>
</dbReference>
<dbReference type="InterPro" id="IPR050261">
    <property type="entry name" value="FrsA_esterase"/>
</dbReference>
<dbReference type="InterPro" id="IPR008391">
    <property type="entry name" value="AXE1_dom"/>
</dbReference>
<proteinExistence type="predicted"/>
<dbReference type="Gene3D" id="3.40.50.1820">
    <property type="entry name" value="alpha/beta hydrolase"/>
    <property type="match status" value="2"/>
</dbReference>
<sequence>MSRAISLPRGVWAVVLAFLLPIASSAMMPAASSDAPQRPALEPLNRLPRMVQEYFVEQVGRIEQRNDFRRAVLEDRDDAEAFVRDVRRRIDLCFGPWPEKTPLNPRVTGVVERDAYTIENVIFESRPGFLVTANLYIPKGRDFPLPGVVGTCGHSATGKAMEAYQAFAQGLARQGYVVLIFDPLGQGERLQYPNEQLRSEIGVGVREHLYAGNQQFLVGEFLGSWRAWDGIRALDYLLTRKEIDPQRIGVTGNSGGGTMTTWLCGVEPRWTMAAPACFVTTFRRNLENELPADTEQCPPRALAYGLDHQDFLAAMAPKPVIILAKEKDYFDVRGAEAAYESLRRLYRLLDAEDNIGLFTGPTGHGFSQENREAMYRWFNGVTGISDAQSEPDLTIEKDEALQCTPRGQVCELDSRPIYEFTKARSQALAKQRPSELTLSRLQPRVRDVLRLAESDGKSAPEYRILRNWRSRGYPRPRWTTYLVETEPGIHAVVYRLGSEQLLSRPRATTKRAVLYISHLSSDAELREEPLIAELIAADPDTDFYTVDVRGIGESRPDTCDENSYFNPYGNDYFYAIHSIMLDRPYVGQRTHDLLRVLDWLGEAGHDEVHLVGKGWGAIPATFAAVLSDRVMQVTLKNAPTSYSEIAESKTYAWPLSTLVPNILASFDLPDCYRVLAPKRLRQIEPWNADAKPVD</sequence>
<dbReference type="AlphaFoldDB" id="A0AAW6TYK3"/>
<comment type="caution">
    <text evidence="2">The sequence shown here is derived from an EMBL/GenBank/DDBJ whole genome shotgun (WGS) entry which is preliminary data.</text>
</comment>
<name>A0AAW6TYK3_9BACT</name>
<keyword evidence="3" id="KW-1185">Reference proteome</keyword>
<evidence type="ECO:0000313" key="2">
    <source>
        <dbReference type="EMBL" id="MDI6448093.1"/>
    </source>
</evidence>
<dbReference type="SUPFAM" id="SSF53474">
    <property type="entry name" value="alpha/beta-Hydrolases"/>
    <property type="match status" value="2"/>
</dbReference>